<dbReference type="InterPro" id="IPR016181">
    <property type="entry name" value="Acyl_CoA_acyltransferase"/>
</dbReference>
<dbReference type="InterPro" id="IPR000182">
    <property type="entry name" value="GNAT_dom"/>
</dbReference>
<dbReference type="PROSITE" id="PS51186">
    <property type="entry name" value="GNAT"/>
    <property type="match status" value="1"/>
</dbReference>
<protein>
    <submittedName>
        <fullName evidence="2">GNAT family N-acetyltransferase</fullName>
    </submittedName>
</protein>
<proteinExistence type="predicted"/>
<evidence type="ECO:0000259" key="1">
    <source>
        <dbReference type="PROSITE" id="PS51186"/>
    </source>
</evidence>
<accession>A0AAU8IDN0</accession>
<evidence type="ECO:0000313" key="2">
    <source>
        <dbReference type="EMBL" id="XCJ16335.1"/>
    </source>
</evidence>
<gene>
    <name evidence="2" type="ORF">ABNN70_11720</name>
</gene>
<sequence length="126" mass="14376">MLIHYKKSYEKIAMGLLSFIPSEKDIRVLQQTISRYEEEEPWQLFLWKDGEDVIGVIGIYRDEGSDEAVIKHLSVNPSYRAEGVGKKMICAVDKALGEQVKLLPSDSIKGYFDSCFQNNEEKETGI</sequence>
<dbReference type="Gene3D" id="3.40.630.30">
    <property type="match status" value="1"/>
</dbReference>
<dbReference type="GO" id="GO:0016747">
    <property type="term" value="F:acyltransferase activity, transferring groups other than amino-acyl groups"/>
    <property type="evidence" value="ECO:0007669"/>
    <property type="project" value="InterPro"/>
</dbReference>
<organism evidence="2">
    <name type="scientific">Sporolactobacillus sp. Y61</name>
    <dbReference type="NCBI Taxonomy" id="3160863"/>
    <lineage>
        <taxon>Bacteria</taxon>
        <taxon>Bacillati</taxon>
        <taxon>Bacillota</taxon>
        <taxon>Bacilli</taxon>
        <taxon>Bacillales</taxon>
        <taxon>Sporolactobacillaceae</taxon>
        <taxon>Sporolactobacillus</taxon>
    </lineage>
</organism>
<dbReference type="Pfam" id="PF00583">
    <property type="entry name" value="Acetyltransf_1"/>
    <property type="match status" value="1"/>
</dbReference>
<dbReference type="EMBL" id="CP159510">
    <property type="protein sequence ID" value="XCJ16335.1"/>
    <property type="molecule type" value="Genomic_DNA"/>
</dbReference>
<reference evidence="2" key="1">
    <citation type="submission" date="2024-06" db="EMBL/GenBank/DDBJ databases">
        <authorList>
            <person name="Fan A."/>
            <person name="Zhang F.Y."/>
            <person name="Zhang L."/>
        </authorList>
    </citation>
    <scope>NUCLEOTIDE SEQUENCE</scope>
    <source>
        <strain evidence="2">Y61</strain>
    </source>
</reference>
<dbReference type="SUPFAM" id="SSF55729">
    <property type="entry name" value="Acyl-CoA N-acyltransferases (Nat)"/>
    <property type="match status" value="1"/>
</dbReference>
<name>A0AAU8IDN0_9BACL</name>
<dbReference type="CDD" id="cd04301">
    <property type="entry name" value="NAT_SF"/>
    <property type="match status" value="1"/>
</dbReference>
<dbReference type="RefSeq" id="WP_129928918.1">
    <property type="nucleotide sequence ID" value="NZ_CP159510.1"/>
</dbReference>
<feature type="domain" description="N-acetyltransferase" evidence="1">
    <location>
        <begin position="3"/>
        <end position="126"/>
    </location>
</feature>
<dbReference type="AlphaFoldDB" id="A0AAU8IDN0"/>